<organism evidence="2 3">
    <name type="scientific">Nitratifractor salsuginis (strain DSM 16511 / JCM 12458 / E9I37-1)</name>
    <dbReference type="NCBI Taxonomy" id="749222"/>
    <lineage>
        <taxon>Bacteria</taxon>
        <taxon>Pseudomonadati</taxon>
        <taxon>Campylobacterota</taxon>
        <taxon>Epsilonproteobacteria</taxon>
        <taxon>Campylobacterales</taxon>
        <taxon>Sulfurovaceae</taxon>
        <taxon>Nitratifractor</taxon>
    </lineage>
</organism>
<dbReference type="InterPro" id="IPR011604">
    <property type="entry name" value="PDDEXK-like_dom_sf"/>
</dbReference>
<evidence type="ECO:0000259" key="1">
    <source>
        <dbReference type="Pfam" id="PF12684"/>
    </source>
</evidence>
<dbReference type="Pfam" id="PF12684">
    <property type="entry name" value="DUF3799"/>
    <property type="match status" value="1"/>
</dbReference>
<proteinExistence type="predicted"/>
<reference evidence="2 3" key="1">
    <citation type="journal article" date="2011" name="Stand. Genomic Sci.">
        <title>Complete genome sequence of Nitratifractor salsuginis type strain (E9I37-1).</title>
        <authorList>
            <person name="Anderson I."/>
            <person name="Sikorski J."/>
            <person name="Zeytun A."/>
            <person name="Nolan M."/>
            <person name="Lapidus A."/>
            <person name="Lucas S."/>
            <person name="Hammon N."/>
            <person name="Deshpande S."/>
            <person name="Cheng J.F."/>
            <person name="Tapia R."/>
            <person name="Han C."/>
            <person name="Goodwin L."/>
            <person name="Pitluck S."/>
            <person name="Liolios K."/>
            <person name="Pagani I."/>
            <person name="Ivanova N."/>
            <person name="Huntemann M."/>
            <person name="Mavromatis K."/>
            <person name="Ovchinikova G."/>
            <person name="Pati A."/>
            <person name="Chen A."/>
            <person name="Palaniappan K."/>
            <person name="Land M."/>
            <person name="Hauser L."/>
            <person name="Brambilla E.M."/>
            <person name="Ngatchou-Djao O.D."/>
            <person name="Rohde M."/>
            <person name="Tindall B.J."/>
            <person name="Goker M."/>
            <person name="Detter J.C."/>
            <person name="Woyke T."/>
            <person name="Bristow J."/>
            <person name="Eisen J.A."/>
            <person name="Markowitz V."/>
            <person name="Hugenholtz P."/>
            <person name="Klenk H.P."/>
            <person name="Kyrpides N.C."/>
        </authorList>
    </citation>
    <scope>NUCLEOTIDE SEQUENCE [LARGE SCALE GENOMIC DNA]</scope>
    <source>
        <strain evidence="3">DSM 16511 / JCM 12458 / E9I37-1</strain>
    </source>
</reference>
<evidence type="ECO:0000313" key="3">
    <source>
        <dbReference type="Proteomes" id="UP000008633"/>
    </source>
</evidence>
<dbReference type="EMBL" id="CP002452">
    <property type="protein sequence ID" value="ADV45491.1"/>
    <property type="molecule type" value="Genomic_DNA"/>
</dbReference>
<evidence type="ECO:0000313" key="2">
    <source>
        <dbReference type="EMBL" id="ADV45491.1"/>
    </source>
</evidence>
<dbReference type="Proteomes" id="UP000008633">
    <property type="component" value="Chromosome"/>
</dbReference>
<keyword evidence="3" id="KW-1185">Reference proteome</keyword>
<dbReference type="STRING" id="749222.Nitsa_0219"/>
<dbReference type="InterPro" id="IPR024432">
    <property type="entry name" value="Put_RecE_PDDEXK-like_dom"/>
</dbReference>
<reference evidence="3" key="2">
    <citation type="submission" date="2011-01" db="EMBL/GenBank/DDBJ databases">
        <title>The complete genome of Nitratifractor salsuginis DSM 16511.</title>
        <authorList>
            <consortium name="US DOE Joint Genome Institute (JGI-PGF)"/>
            <person name="Lucas S."/>
            <person name="Copeland A."/>
            <person name="Lapidus A."/>
            <person name="Bruce D."/>
            <person name="Goodwin L."/>
            <person name="Pitluck S."/>
            <person name="Kyrpides N."/>
            <person name="Mavromatis K."/>
            <person name="Ivanova N."/>
            <person name="Mikhailova N."/>
            <person name="Zeytun A."/>
            <person name="Detter J.C."/>
            <person name="Tapia R."/>
            <person name="Han C."/>
            <person name="Land M."/>
            <person name="Hauser L."/>
            <person name="Markowitz V."/>
            <person name="Cheng J.-F."/>
            <person name="Hugenholtz P."/>
            <person name="Woyke T."/>
            <person name="Wu D."/>
            <person name="Tindall B."/>
            <person name="Schuetze A."/>
            <person name="Brambilla E."/>
            <person name="Klenk H.-P."/>
            <person name="Eisen J.A."/>
        </authorList>
    </citation>
    <scope>NUCLEOTIDE SEQUENCE [LARGE SCALE GENOMIC DNA]</scope>
    <source>
        <strain evidence="3">DSM 16511 / JCM 12458 / E9I37-1</strain>
    </source>
</reference>
<dbReference type="Gene3D" id="3.90.320.10">
    <property type="match status" value="1"/>
</dbReference>
<dbReference type="AlphaFoldDB" id="E6WZ41"/>
<feature type="domain" description="Putative exodeoxyribonuclease 8 PDDEXK-like" evidence="1">
    <location>
        <begin position="19"/>
        <end position="245"/>
    </location>
</feature>
<dbReference type="HOGENOM" id="CLU_070063_1_0_7"/>
<accession>E6WZ41</accession>
<protein>
    <submittedName>
        <fullName evidence="2">Bacteriophage protein</fullName>
    </submittedName>
</protein>
<gene>
    <name evidence="2" type="ordered locus">Nitsa_0219</name>
</gene>
<name>E6WZ41_NITSE</name>
<dbReference type="eggNOG" id="ENOG502Z9EN">
    <property type="taxonomic scope" value="Bacteria"/>
</dbReference>
<sequence>MENPRRMTNEEYHAADGISSSDFRLLEVSPLHYLNRERFRLEGSQFDFGTLLHAMVLEPETLEDQYAEEGFEGCRLNKNSKAYKEAKAAFEEECRGKSIVSASDWETAQHMAENVRAIAGGILQGGMAEASFFVRDDEFGVTRKCRPDYYLQAAGVVVDLKTTRSTDPHEFERAIYDYRYHRQAAWYLDALELAGFPAERFIIVAVEKNAPHLARVFEIQADAIEAGRENYRQHLQALKEFRETGRANVVEPISLPAWYWRQQEAATA</sequence>
<dbReference type="KEGG" id="nsa:Nitsa_0219"/>